<dbReference type="KEGG" id="bspl:114851246"/>
<feature type="transmembrane region" description="Helical" evidence="5">
    <location>
        <begin position="437"/>
        <end position="465"/>
    </location>
</feature>
<dbReference type="GeneID" id="114851246"/>
<keyword evidence="5" id="KW-0472">Membrane</keyword>
<feature type="region of interest" description="Disordered" evidence="4">
    <location>
        <begin position="326"/>
        <end position="377"/>
    </location>
</feature>
<proteinExistence type="predicted"/>
<dbReference type="Proteomes" id="UP000515150">
    <property type="component" value="Chromosome 2"/>
</dbReference>
<dbReference type="InterPro" id="IPR001611">
    <property type="entry name" value="Leu-rich_rpt"/>
</dbReference>
<evidence type="ECO:0000256" key="4">
    <source>
        <dbReference type="SAM" id="MobiDB-lite"/>
    </source>
</evidence>
<dbReference type="InterPro" id="IPR050541">
    <property type="entry name" value="LRR_TM_domain-containing"/>
</dbReference>
<dbReference type="InterPro" id="IPR032675">
    <property type="entry name" value="LRR_dom_sf"/>
</dbReference>
<evidence type="ECO:0000256" key="2">
    <source>
        <dbReference type="ARBA" id="ARBA00022729"/>
    </source>
</evidence>
<sequence>MQLVLFLVSYIAVATAMDRCHSDRDKDHRPRENCTSAGFGHVPEGFELKTKVLLFPRNRFTSLSWSSFQIFTEIYEIDLTGNQVPEVTPSLGPILPSLSVLRLGSNLLTSLSDGSFSACPALTELYLENNLISSLRDHTFTGLSKLEILDLSSNHISVLPRVMLHPLPALETLYLESNKIKVMPDDWFMKKEEVPYLYLSINPWTCNCSLKYLHKYLNDYEFNVYVRDGPIINSDAESVVCESPQLHKGKAVMSLDESDLCSKETPDSDASHVVTAVYRDVRTWSWYRTFTLMEAAHHSASLSRGDGSRSLNAPLMGSITSITERPGTTMIIPPEPATSKSTAPTAEPRPWETPQIPSKTTTIPSKTTTIPTKTTTTASKTTTTKGIATMAATVSTKITTTTSSKATTSSPSLGGSVTAADRWARTRAHRAAAAFCFWLFVVCLLLCITSAACVAVTGVWLWMWYRRVYRPRSKVQARRGVGGERVELLTLNKEEKEATGGVKALYRSVLYVHREEEAAEEKEADGGKEQVLVNLQPTAAEGATRGGETRVYRKTLYRLISKEEAIEAWRVMEECRVSAEEAGRKVGGEGGARGGGASKRSYSVILREEREEAGGARQELDWVVGGWEVKEAEPRSSWGEWLAGFLPSMPWGEATPPEDGAAL</sequence>
<dbReference type="InterPro" id="IPR000483">
    <property type="entry name" value="Cys-rich_flank_reg_C"/>
</dbReference>
<feature type="signal peptide" evidence="6">
    <location>
        <begin position="1"/>
        <end position="16"/>
    </location>
</feature>
<dbReference type="PANTHER" id="PTHR24369">
    <property type="entry name" value="ANTIGEN BSP, PUTATIVE-RELATED"/>
    <property type="match status" value="1"/>
</dbReference>
<keyword evidence="8" id="KW-1185">Reference proteome</keyword>
<evidence type="ECO:0000256" key="5">
    <source>
        <dbReference type="SAM" id="Phobius"/>
    </source>
</evidence>
<evidence type="ECO:0000256" key="6">
    <source>
        <dbReference type="SAM" id="SignalP"/>
    </source>
</evidence>
<dbReference type="Pfam" id="PF13855">
    <property type="entry name" value="LRR_8"/>
    <property type="match status" value="1"/>
</dbReference>
<dbReference type="Gene3D" id="3.80.10.10">
    <property type="entry name" value="Ribonuclease Inhibitor"/>
    <property type="match status" value="2"/>
</dbReference>
<feature type="compositionally biased region" description="Low complexity" evidence="4">
    <location>
        <begin position="356"/>
        <end position="377"/>
    </location>
</feature>
<dbReference type="SUPFAM" id="SSF52058">
    <property type="entry name" value="L domain-like"/>
    <property type="match status" value="1"/>
</dbReference>
<feature type="domain" description="LRRCT" evidence="7">
    <location>
        <begin position="202"/>
        <end position="262"/>
    </location>
</feature>
<dbReference type="AlphaFoldDB" id="A0A6P7LWY1"/>
<dbReference type="InParanoid" id="A0A6P7LWY1"/>
<dbReference type="GO" id="GO:0005886">
    <property type="term" value="C:plasma membrane"/>
    <property type="evidence" value="ECO:0007669"/>
    <property type="project" value="TreeGrafter"/>
</dbReference>
<dbReference type="SMART" id="SM00369">
    <property type="entry name" value="LRR_TYP"/>
    <property type="match status" value="4"/>
</dbReference>
<dbReference type="PANTHER" id="PTHR24369:SF211">
    <property type="entry name" value="LEUCINE-RICH REPEAT-CONTAINING PROTEIN 15-LIKE"/>
    <property type="match status" value="1"/>
</dbReference>
<feature type="chain" id="PRO_5028478347" evidence="6">
    <location>
        <begin position="17"/>
        <end position="663"/>
    </location>
</feature>
<gene>
    <name evidence="9" type="primary">LOC114851246</name>
</gene>
<evidence type="ECO:0000259" key="7">
    <source>
        <dbReference type="SMART" id="SM00082"/>
    </source>
</evidence>
<protein>
    <submittedName>
        <fullName evidence="9">Platelet glycoprotein Ib alpha chain isoform X1</fullName>
    </submittedName>
</protein>
<dbReference type="RefSeq" id="XP_028998795.1">
    <property type="nucleotide sequence ID" value="XM_029142962.3"/>
</dbReference>
<keyword evidence="5" id="KW-0812">Transmembrane</keyword>
<keyword evidence="5" id="KW-1133">Transmembrane helix</keyword>
<dbReference type="OrthoDB" id="8400687at2759"/>
<evidence type="ECO:0000313" key="9">
    <source>
        <dbReference type="RefSeq" id="XP_028998795.1"/>
    </source>
</evidence>
<keyword evidence="1" id="KW-0433">Leucine-rich repeat</keyword>
<keyword evidence="3" id="KW-0677">Repeat</keyword>
<name>A0A6P7LWY1_BETSP</name>
<dbReference type="InterPro" id="IPR003591">
    <property type="entry name" value="Leu-rich_rpt_typical-subtyp"/>
</dbReference>
<dbReference type="SMART" id="SM00082">
    <property type="entry name" value="LRRCT"/>
    <property type="match status" value="1"/>
</dbReference>
<accession>A0A6P7LWY1</accession>
<keyword evidence="2 6" id="KW-0732">Signal</keyword>
<dbReference type="PROSITE" id="PS51450">
    <property type="entry name" value="LRR"/>
    <property type="match status" value="1"/>
</dbReference>
<evidence type="ECO:0000256" key="1">
    <source>
        <dbReference type="ARBA" id="ARBA00022614"/>
    </source>
</evidence>
<reference evidence="9" key="1">
    <citation type="submission" date="2025-08" db="UniProtKB">
        <authorList>
            <consortium name="RefSeq"/>
        </authorList>
    </citation>
    <scope>IDENTIFICATION</scope>
</reference>
<evidence type="ECO:0000313" key="8">
    <source>
        <dbReference type="Proteomes" id="UP000515150"/>
    </source>
</evidence>
<evidence type="ECO:0000256" key="3">
    <source>
        <dbReference type="ARBA" id="ARBA00022737"/>
    </source>
</evidence>
<organism evidence="8 9">
    <name type="scientific">Betta splendens</name>
    <name type="common">Siamese fighting fish</name>
    <dbReference type="NCBI Taxonomy" id="158456"/>
    <lineage>
        <taxon>Eukaryota</taxon>
        <taxon>Metazoa</taxon>
        <taxon>Chordata</taxon>
        <taxon>Craniata</taxon>
        <taxon>Vertebrata</taxon>
        <taxon>Euteleostomi</taxon>
        <taxon>Actinopterygii</taxon>
        <taxon>Neopterygii</taxon>
        <taxon>Teleostei</taxon>
        <taxon>Neoteleostei</taxon>
        <taxon>Acanthomorphata</taxon>
        <taxon>Anabantaria</taxon>
        <taxon>Anabantiformes</taxon>
        <taxon>Anabantoidei</taxon>
        <taxon>Osphronemidae</taxon>
        <taxon>Betta</taxon>
    </lineage>
</organism>